<evidence type="ECO:0000256" key="1">
    <source>
        <dbReference type="ARBA" id="ARBA00022679"/>
    </source>
</evidence>
<dbReference type="PANTHER" id="PTHR42774">
    <property type="entry name" value="PHOSPHOTRANSFERASE SYSTEM TRANSPORT PROTEIN"/>
    <property type="match status" value="1"/>
</dbReference>
<feature type="domain" description="Carbohydrate kinase PfkB" evidence="4">
    <location>
        <begin position="12"/>
        <end position="317"/>
    </location>
</feature>
<dbReference type="Pfam" id="PF00294">
    <property type="entry name" value="PfkB"/>
    <property type="match status" value="1"/>
</dbReference>
<evidence type="ECO:0000256" key="2">
    <source>
        <dbReference type="ARBA" id="ARBA00022777"/>
    </source>
</evidence>
<keyword evidence="3" id="KW-0732">Signal</keyword>
<feature type="chain" id="PRO_5035462019" evidence="3">
    <location>
        <begin position="19"/>
        <end position="328"/>
    </location>
</feature>
<dbReference type="GO" id="GO:0016301">
    <property type="term" value="F:kinase activity"/>
    <property type="evidence" value="ECO:0007669"/>
    <property type="project" value="UniProtKB-KW"/>
</dbReference>
<name>A0A8K0SWU3_9HYPO</name>
<evidence type="ECO:0000259" key="4">
    <source>
        <dbReference type="Pfam" id="PF00294"/>
    </source>
</evidence>
<dbReference type="InterPro" id="IPR002173">
    <property type="entry name" value="Carboh/pur_kinase_PfkB_CS"/>
</dbReference>
<gene>
    <name evidence="5" type="ORF">B0I35DRAFT_432613</name>
</gene>
<dbReference type="InterPro" id="IPR011611">
    <property type="entry name" value="PfkB_dom"/>
</dbReference>
<dbReference type="Gene3D" id="3.40.1190.20">
    <property type="match status" value="1"/>
</dbReference>
<feature type="signal peptide" evidence="3">
    <location>
        <begin position="1"/>
        <end position="18"/>
    </location>
</feature>
<keyword evidence="1" id="KW-0808">Transferase</keyword>
<dbReference type="OrthoDB" id="204058at2759"/>
<dbReference type="Proteomes" id="UP000813444">
    <property type="component" value="Unassembled WGS sequence"/>
</dbReference>
<accession>A0A8K0SWU3</accession>
<keyword evidence="6" id="KW-1185">Reference proteome</keyword>
<protein>
    <submittedName>
        <fullName evidence="5">Ribokinase-like protein</fullName>
    </submittedName>
</protein>
<dbReference type="PANTHER" id="PTHR42774:SF3">
    <property type="entry name" value="KETOHEXOKINASE"/>
    <property type="match status" value="1"/>
</dbReference>
<dbReference type="InterPro" id="IPR052562">
    <property type="entry name" value="Ketohexokinase-related"/>
</dbReference>
<dbReference type="PROSITE" id="PS00584">
    <property type="entry name" value="PFKB_KINASES_2"/>
    <property type="match status" value="1"/>
</dbReference>
<reference evidence="5" key="1">
    <citation type="journal article" date="2021" name="Nat. Commun.">
        <title>Genetic determinants of endophytism in the Arabidopsis root mycobiome.</title>
        <authorList>
            <person name="Mesny F."/>
            <person name="Miyauchi S."/>
            <person name="Thiergart T."/>
            <person name="Pickel B."/>
            <person name="Atanasova L."/>
            <person name="Karlsson M."/>
            <person name="Huettel B."/>
            <person name="Barry K.W."/>
            <person name="Haridas S."/>
            <person name="Chen C."/>
            <person name="Bauer D."/>
            <person name="Andreopoulos W."/>
            <person name="Pangilinan J."/>
            <person name="LaButti K."/>
            <person name="Riley R."/>
            <person name="Lipzen A."/>
            <person name="Clum A."/>
            <person name="Drula E."/>
            <person name="Henrissat B."/>
            <person name="Kohler A."/>
            <person name="Grigoriev I.V."/>
            <person name="Martin F.M."/>
            <person name="Hacquard S."/>
        </authorList>
    </citation>
    <scope>NUCLEOTIDE SEQUENCE</scope>
    <source>
        <strain evidence="5">MPI-CAGE-CH-0235</strain>
    </source>
</reference>
<evidence type="ECO:0000256" key="3">
    <source>
        <dbReference type="SAM" id="SignalP"/>
    </source>
</evidence>
<keyword evidence="2" id="KW-0418">Kinase</keyword>
<evidence type="ECO:0000313" key="5">
    <source>
        <dbReference type="EMBL" id="KAH7318650.1"/>
    </source>
</evidence>
<dbReference type="InterPro" id="IPR029056">
    <property type="entry name" value="Ribokinase-like"/>
</dbReference>
<dbReference type="SUPFAM" id="SSF53613">
    <property type="entry name" value="Ribokinase-like"/>
    <property type="match status" value="1"/>
</dbReference>
<evidence type="ECO:0000313" key="6">
    <source>
        <dbReference type="Proteomes" id="UP000813444"/>
    </source>
</evidence>
<dbReference type="AlphaFoldDB" id="A0A8K0SWU3"/>
<comment type="caution">
    <text evidence="5">The sequence shown here is derived from an EMBL/GenBank/DDBJ whole genome shotgun (WGS) entry which is preliminary data.</text>
</comment>
<dbReference type="EMBL" id="JAGPNK010000007">
    <property type="protein sequence ID" value="KAH7318650.1"/>
    <property type="molecule type" value="Genomic_DNA"/>
</dbReference>
<organism evidence="5 6">
    <name type="scientific">Stachybotrys elegans</name>
    <dbReference type="NCBI Taxonomy" id="80388"/>
    <lineage>
        <taxon>Eukaryota</taxon>
        <taxon>Fungi</taxon>
        <taxon>Dikarya</taxon>
        <taxon>Ascomycota</taxon>
        <taxon>Pezizomycotina</taxon>
        <taxon>Sordariomycetes</taxon>
        <taxon>Hypocreomycetidae</taxon>
        <taxon>Hypocreales</taxon>
        <taxon>Stachybotryaceae</taxon>
        <taxon>Stachybotrys</taxon>
    </lineage>
</organism>
<proteinExistence type="predicted"/>
<sequence>MAASALLVTMKHLILVGACYLDTILSLPSYPQEDSKLRASDLKIRRGGNCPNTMEVILQLLTEHDEVTLYLVSVLPSRACSATESILSSFQGNKAAKFEHCIHREDHATAASAYILRSQETGSRTIINYNDLPEMTVDEFRAIAQDFSPSQDTWWHFEGRIPNTTKECIQIVHQLHPDAPVSIEIENPGRAGLEELAGLADVVFYSRAWAQSRQYKSAQECLKGEGLQSPTQKAVSLCTWGEEGAALYKRPDGDLYQYSAKETGTGDVQVIDSVGAGDVFIAGILYAFLCRGTAWSHRESLMFAVNLATKKVQQEGFSHLGEVCWRPL</sequence>